<dbReference type="EMBL" id="CP026114">
    <property type="protein sequence ID" value="AUT66796.1"/>
    <property type="molecule type" value="Genomic_DNA"/>
</dbReference>
<dbReference type="Proteomes" id="UP000243502">
    <property type="component" value="Chromosome 4"/>
</dbReference>
<organism evidence="1 2">
    <name type="scientific">Paraburkholderia terrae</name>
    <dbReference type="NCBI Taxonomy" id="311230"/>
    <lineage>
        <taxon>Bacteria</taxon>
        <taxon>Pseudomonadati</taxon>
        <taxon>Pseudomonadota</taxon>
        <taxon>Betaproteobacteria</taxon>
        <taxon>Burkholderiales</taxon>
        <taxon>Burkholderiaceae</taxon>
        <taxon>Paraburkholderia</taxon>
    </lineage>
</organism>
<evidence type="ECO:0008006" key="3">
    <source>
        <dbReference type="Google" id="ProtNLM"/>
    </source>
</evidence>
<proteinExistence type="predicted"/>
<accession>A0A2I8F4K8</accession>
<name>A0A2I8F4K8_9BURK</name>
<gene>
    <name evidence="1" type="ORF">C2L65_41785</name>
</gene>
<evidence type="ECO:0000313" key="2">
    <source>
        <dbReference type="Proteomes" id="UP000243502"/>
    </source>
</evidence>
<evidence type="ECO:0000313" key="1">
    <source>
        <dbReference type="EMBL" id="AUT66796.1"/>
    </source>
</evidence>
<reference evidence="1 2" key="1">
    <citation type="submission" date="2018-01" db="EMBL/GenBank/DDBJ databases">
        <title>Species boundaries and ecological features among Paraburkholderia terrae DSMZ17804T, P. hospita DSMZ17164T and P. caribensis DSMZ13236T.</title>
        <authorList>
            <person name="Pratama A.A."/>
        </authorList>
    </citation>
    <scope>NUCLEOTIDE SEQUENCE [LARGE SCALE GENOMIC DNA]</scope>
    <source>
        <strain evidence="1 2">DSM 17804</strain>
    </source>
</reference>
<dbReference type="KEGG" id="pter:C2L65_41785"/>
<protein>
    <recommendedName>
        <fullName evidence="3">Transposase</fullName>
    </recommendedName>
</protein>
<dbReference type="AlphaFoldDB" id="A0A2I8F4K8"/>
<sequence>MNADAKRNAQGLYVLGHSILQKQDASSHERYAASGTITLDNKVVEASGVLGEFSTEEEAELAGLRWARAWVDRFR</sequence>